<accession>A0A235EXU3</accession>
<dbReference type="AlphaFoldDB" id="A0A235EXU3"/>
<organism evidence="1 2">
    <name type="scientific">Thauera propionica</name>
    <dbReference type="NCBI Taxonomy" id="2019431"/>
    <lineage>
        <taxon>Bacteria</taxon>
        <taxon>Pseudomonadati</taxon>
        <taxon>Pseudomonadota</taxon>
        <taxon>Betaproteobacteria</taxon>
        <taxon>Rhodocyclales</taxon>
        <taxon>Zoogloeaceae</taxon>
        <taxon>Thauera</taxon>
    </lineage>
</organism>
<gene>
    <name evidence="1" type="ORF">CGK74_09805</name>
</gene>
<protein>
    <submittedName>
        <fullName evidence="1">Uncharacterized protein</fullName>
    </submittedName>
</protein>
<evidence type="ECO:0000313" key="1">
    <source>
        <dbReference type="EMBL" id="OYD53866.1"/>
    </source>
</evidence>
<comment type="caution">
    <text evidence="1">The sequence shown here is derived from an EMBL/GenBank/DDBJ whole genome shotgun (WGS) entry which is preliminary data.</text>
</comment>
<keyword evidence="2" id="KW-1185">Reference proteome</keyword>
<reference evidence="1 2" key="1">
    <citation type="submission" date="2017-07" db="EMBL/GenBank/DDBJ databases">
        <title>Thauera sp. KNDSS-Mac4 genome sequence and assembly.</title>
        <authorList>
            <person name="Mayilraj S."/>
        </authorList>
    </citation>
    <scope>NUCLEOTIDE SEQUENCE [LARGE SCALE GENOMIC DNA]</scope>
    <source>
        <strain evidence="1 2">KNDSS-Mac4</strain>
    </source>
</reference>
<dbReference type="OrthoDB" id="5866325at2"/>
<dbReference type="Proteomes" id="UP000215181">
    <property type="component" value="Unassembled WGS sequence"/>
</dbReference>
<sequence>MMRMRKTSLALKVDRRPLAWLCAGLVVAAVVALAGCSTPGTAPNAKRERGFDPRQLIKTDINRVAETHQQHIFASLRRLADKLYKRNPREWRKTGAPSAEAAISRIFDEQHRWRFESLGNRRDLDALHVALHPEFRGDRVQALIVGLGSMVQSAFGDREVFYLLDDLEPQHLYNAARNVEIAAWKLATARDGQGQLLLLSNELGESSNLSFEREFGRIVGLLDVLSDVVEEETERTVTRVVQNLTTAVFLPVY</sequence>
<proteinExistence type="predicted"/>
<evidence type="ECO:0000313" key="2">
    <source>
        <dbReference type="Proteomes" id="UP000215181"/>
    </source>
</evidence>
<name>A0A235EXU3_9RHOO</name>
<dbReference type="EMBL" id="NOIH01000010">
    <property type="protein sequence ID" value="OYD53866.1"/>
    <property type="molecule type" value="Genomic_DNA"/>
</dbReference>